<evidence type="ECO:0000259" key="4">
    <source>
        <dbReference type="PROSITE" id="PS50188"/>
    </source>
</evidence>
<keyword evidence="1" id="KW-0479">Metal-binding</keyword>
<keyword evidence="1" id="KW-0863">Zinc-finger</keyword>
<dbReference type="InterPro" id="IPR050618">
    <property type="entry name" value="Ubq-SigPath_Reg"/>
</dbReference>
<dbReference type="Pfam" id="PF00622">
    <property type="entry name" value="SPRY"/>
    <property type="match status" value="2"/>
</dbReference>
<dbReference type="InterPro" id="IPR001870">
    <property type="entry name" value="B30.2/SPRY"/>
</dbReference>
<dbReference type="InterPro" id="IPR043136">
    <property type="entry name" value="B30.2/SPRY_sf"/>
</dbReference>
<protein>
    <submittedName>
        <fullName evidence="6">B30.2/SPRY domain-containing protein</fullName>
    </submittedName>
</protein>
<feature type="compositionally biased region" description="Polar residues" evidence="2">
    <location>
        <begin position="461"/>
        <end position="472"/>
    </location>
</feature>
<feature type="compositionally biased region" description="Basic and acidic residues" evidence="2">
    <location>
        <begin position="573"/>
        <end position="588"/>
    </location>
</feature>
<organism evidence="5 6">
    <name type="scientific">Globodera rostochiensis</name>
    <name type="common">Golden nematode worm</name>
    <name type="synonym">Heterodera rostochiensis</name>
    <dbReference type="NCBI Taxonomy" id="31243"/>
    <lineage>
        <taxon>Eukaryota</taxon>
        <taxon>Metazoa</taxon>
        <taxon>Ecdysozoa</taxon>
        <taxon>Nematoda</taxon>
        <taxon>Chromadorea</taxon>
        <taxon>Rhabditida</taxon>
        <taxon>Tylenchina</taxon>
        <taxon>Tylenchomorpha</taxon>
        <taxon>Tylenchoidea</taxon>
        <taxon>Heteroderidae</taxon>
        <taxon>Heteroderinae</taxon>
        <taxon>Globodera</taxon>
    </lineage>
</organism>
<feature type="compositionally biased region" description="Basic and acidic residues" evidence="2">
    <location>
        <begin position="1"/>
        <end position="11"/>
    </location>
</feature>
<dbReference type="InterPro" id="IPR001878">
    <property type="entry name" value="Znf_CCHC"/>
</dbReference>
<feature type="region of interest" description="Disordered" evidence="2">
    <location>
        <begin position="119"/>
        <end position="140"/>
    </location>
</feature>
<dbReference type="InterPro" id="IPR003877">
    <property type="entry name" value="SPRY_dom"/>
</dbReference>
<evidence type="ECO:0000313" key="6">
    <source>
        <dbReference type="WBParaSite" id="Gr19_v10_g14455.t1"/>
    </source>
</evidence>
<feature type="domain" description="CCHC-type" evidence="3">
    <location>
        <begin position="435"/>
        <end position="450"/>
    </location>
</feature>
<keyword evidence="1" id="KW-0862">Zinc</keyword>
<feature type="compositionally biased region" description="Low complexity" evidence="2">
    <location>
        <begin position="398"/>
        <end position="426"/>
    </location>
</feature>
<dbReference type="SUPFAM" id="SSF49899">
    <property type="entry name" value="Concanavalin A-like lectins/glucanases"/>
    <property type="match status" value="2"/>
</dbReference>
<dbReference type="GO" id="GO:0019899">
    <property type="term" value="F:enzyme binding"/>
    <property type="evidence" value="ECO:0007669"/>
    <property type="project" value="UniProtKB-ARBA"/>
</dbReference>
<feature type="region of interest" description="Disordered" evidence="2">
    <location>
        <begin position="461"/>
        <end position="482"/>
    </location>
</feature>
<dbReference type="PROSITE" id="PS50158">
    <property type="entry name" value="ZF_CCHC"/>
    <property type="match status" value="1"/>
</dbReference>
<dbReference type="Gene3D" id="2.60.120.920">
    <property type="match status" value="2"/>
</dbReference>
<dbReference type="SMART" id="SM00449">
    <property type="entry name" value="SPRY"/>
    <property type="match status" value="2"/>
</dbReference>
<evidence type="ECO:0000259" key="3">
    <source>
        <dbReference type="PROSITE" id="PS50158"/>
    </source>
</evidence>
<feature type="domain" description="B30.2/SPRY" evidence="4">
    <location>
        <begin position="1575"/>
        <end position="1700"/>
    </location>
</feature>
<evidence type="ECO:0000313" key="5">
    <source>
        <dbReference type="Proteomes" id="UP000887572"/>
    </source>
</evidence>
<feature type="region of interest" description="Disordered" evidence="2">
    <location>
        <begin position="1"/>
        <end position="24"/>
    </location>
</feature>
<sequence>MSSTSPERDEGTSNSAFGLNTKGKSVETEKEMQIMVVNRRLLAGKTAVKLSDLEKMHDDTARLETEVNRWFRNLNLTLNKKMAWVSQVVGDCNTNFDTLNGQIASLTQKVEELEGMVRTSRTGSDTLSRHSSRHSSVADHQPLASALAQVGGKSDSQRTVHGLNMLSGPSINSNLEVFGEDSVYAFDDWAERFKDYLSISGKNWDPVEKVTRLKLALKDTPKALFKELTVAQTADVDTALSALRAKMDSPQRREIAKRNLTLCRQREDETVTQFLRRLTPLVESANPSLTDTQRKEKVCEEFLDRLKPNVSFLVRLVGLTQAKNLDVVKAQAEELEALLLANKGDESGRWLQSVNALRDQSAAGHSEPQARHPAESQGAPPTGMNVRSFRPFTAADAQQRQRFGQRRGGFQSRGRTPQWQQQQFSQRNWSNAPVCYHCRRTGHFAHACRERRAQFQDNRVANSNWSNPQSSVPAFRRAPPHQPAPVNSFQELPNIQGSSNSQPSTGFLEDLVRSLVNMNLRNPPAQTNSDRENTKSGEMNSILRVRPDADPLEGTTVPPVEVAKIAQNPALGRNEKEENKPKTSNWEKRAPKLSLKDSLWGISLICILMTLNTALGQVIPSHPLMCQTQQAGRIWQLPGITGCSNMTIDHSKTPLSRTLSIYAPSIYEHSIEAWACRKVRKSVRKFTTISNVPVQEVLEPVHMEVSTEECRQMIEHGKCSLGILTNESGLLHTDRKIDLSPRMWFLGSFSWAVAESENCYLFRTKVMKKHKIAALQTSLGDAESCRIEQGRCVMEDKTTLLWEPNVTRNCEYTVIGAWEGTQLDNIWISDEASFRLTLRSTRSKVYSCGSGLQKSEEGFAVKDLSLQGEQNTRRRTRSLATESEMNAKLGYLDDKLMQVMKVSFSQALKSICDYMLETRRWAASALLLDPTNFARIILNSGNLVAKGVGPGLMKVWPCIELSSKEYEFLAVGGEAKPECFELIPIKFRVKDSVQSAFVDPKTMIISLTSRKAPCGEFRKQLMFVAGTLLEIDQLTAQVRKVKADGTQKLGEVPLELPKFLPHHFHYMALTNVSDFLGQVFDINLARVSEMTYGIHSSDTVVTKTLSDQWLEVRDEVEEAVAGKWIKLGQITLVVMVVIVFADFAIRFGIMLRDEYRGAGRSKRMAFGYRKPRLADEERPAEIGMAEDTPTKTRNDCRPTHHQEVGEYEGLQSGSASAFRVVLLFLRFSRCWQQVSHPQLDVREVGQGQNRGGGGMDRYQPYLYQGRRGDQQRQRGGDRGTARVAPLTTRNESGACSSEARPSISTVDVLLPSGGATWPRISGWEHRWTKPVLESEGTHPSSASSERHPLFLRIGDDPEGKGSWLTLQNRWDSAARHEKLALSEPARLIVQIIGKNGEWRSVLAERPIPKGKFGIFYYEVTISGKGNGIHIGLATKQMPLDKWVGENKGTYAYANNGTFWAEGVGAEATNYDSDNDVEGFGVGDVIGCGVDLANRQIIYTLNGERLNTAGLHVDFAADLFPCISVANPSKSMGFRCTHEKLALSEPARLIVQIIGRMGSGALSSPNGQFQRKIRHFYYEVTISGKGNGIHIGLATKQMPLDKWVGENKGTYAYANNGTFWAEGVGAEATNYDSDNDVEGFGVGDVIGCGVDLANRQIIYTLNGERLNTAGLHVDFAADLFPCISVYVLGTKIEANFGPNFKFTLPKAPRK</sequence>
<dbReference type="WBParaSite" id="Gr19_v10_g14455.t1">
    <property type="protein sequence ID" value="Gr19_v10_g14455.t1"/>
    <property type="gene ID" value="Gr19_v10_g14455"/>
</dbReference>
<name>A0A914H5U7_GLORO</name>
<dbReference type="InterPro" id="IPR044736">
    <property type="entry name" value="Gid1/RanBPM/SPLA_SPRY"/>
</dbReference>
<accession>A0A914H5U7</accession>
<dbReference type="CDD" id="cd12885">
    <property type="entry name" value="SPRY_RanBP_like"/>
    <property type="match status" value="2"/>
</dbReference>
<reference evidence="6" key="1">
    <citation type="submission" date="2022-11" db="UniProtKB">
        <authorList>
            <consortium name="WormBaseParasite"/>
        </authorList>
    </citation>
    <scope>IDENTIFICATION</scope>
</reference>
<evidence type="ECO:0000256" key="2">
    <source>
        <dbReference type="SAM" id="MobiDB-lite"/>
    </source>
</evidence>
<keyword evidence="5" id="KW-1185">Reference proteome</keyword>
<dbReference type="InterPro" id="IPR036875">
    <property type="entry name" value="Znf_CCHC_sf"/>
</dbReference>
<feature type="compositionally biased region" description="Basic and acidic residues" evidence="2">
    <location>
        <begin position="1266"/>
        <end position="1280"/>
    </location>
</feature>
<proteinExistence type="predicted"/>
<evidence type="ECO:0000256" key="1">
    <source>
        <dbReference type="PROSITE-ProRule" id="PRU00047"/>
    </source>
</evidence>
<dbReference type="GO" id="GO:0003676">
    <property type="term" value="F:nucleic acid binding"/>
    <property type="evidence" value="ECO:0007669"/>
    <property type="project" value="InterPro"/>
</dbReference>
<dbReference type="GO" id="GO:0008270">
    <property type="term" value="F:zinc ion binding"/>
    <property type="evidence" value="ECO:0007669"/>
    <property type="project" value="UniProtKB-KW"/>
</dbReference>
<feature type="region of interest" description="Disordered" evidence="2">
    <location>
        <begin position="569"/>
        <end position="588"/>
    </location>
</feature>
<dbReference type="SUPFAM" id="SSF57756">
    <property type="entry name" value="Retrovirus zinc finger-like domains"/>
    <property type="match status" value="1"/>
</dbReference>
<feature type="region of interest" description="Disordered" evidence="2">
    <location>
        <begin position="1266"/>
        <end position="1298"/>
    </location>
</feature>
<feature type="domain" description="B30.2/SPRY" evidence="4">
    <location>
        <begin position="1348"/>
        <end position="1540"/>
    </location>
</feature>
<feature type="region of interest" description="Disordered" evidence="2">
    <location>
        <begin position="358"/>
        <end position="426"/>
    </location>
</feature>
<dbReference type="PROSITE" id="PS50188">
    <property type="entry name" value="B302_SPRY"/>
    <property type="match status" value="2"/>
</dbReference>
<dbReference type="Proteomes" id="UP000887572">
    <property type="component" value="Unplaced"/>
</dbReference>
<dbReference type="InterPro" id="IPR013320">
    <property type="entry name" value="ConA-like_dom_sf"/>
</dbReference>
<dbReference type="PANTHER" id="PTHR12864">
    <property type="entry name" value="RAN BINDING PROTEIN 9-RELATED"/>
    <property type="match status" value="1"/>
</dbReference>